<dbReference type="GeneID" id="92840563"/>
<name>U1WYU7_ANEAE</name>
<dbReference type="SMART" id="SM01092">
    <property type="entry name" value="CO_deh_flav_C"/>
    <property type="match status" value="1"/>
</dbReference>
<dbReference type="InterPro" id="IPR016166">
    <property type="entry name" value="FAD-bd_PCMH"/>
</dbReference>
<dbReference type="PANTHER" id="PTHR42659:SF2">
    <property type="entry name" value="XANTHINE DEHYDROGENASE SUBUNIT C-RELATED"/>
    <property type="match status" value="1"/>
</dbReference>
<dbReference type="InterPro" id="IPR016167">
    <property type="entry name" value="FAD-bd_PCMH_sub1"/>
</dbReference>
<protein>
    <submittedName>
        <fullName evidence="5">FAD binding domain in molybdopterin dehydrogenase</fullName>
    </submittedName>
</protein>
<keyword evidence="2" id="KW-0274">FAD</keyword>
<keyword evidence="1" id="KW-0285">Flavoprotein</keyword>
<proteinExistence type="predicted"/>
<keyword evidence="6" id="KW-1185">Reference proteome</keyword>
<reference evidence="5 6" key="1">
    <citation type="submission" date="2013-08" db="EMBL/GenBank/DDBJ databases">
        <authorList>
            <person name="Weinstock G."/>
            <person name="Sodergren E."/>
            <person name="Wylie T."/>
            <person name="Fulton L."/>
            <person name="Fulton R."/>
            <person name="Fronick C."/>
            <person name="O'Laughlin M."/>
            <person name="Godfrey J."/>
            <person name="Miner T."/>
            <person name="Herter B."/>
            <person name="Appelbaum E."/>
            <person name="Cordes M."/>
            <person name="Lek S."/>
            <person name="Wollam A."/>
            <person name="Pepin K.H."/>
            <person name="Palsikar V.B."/>
            <person name="Mitreva M."/>
            <person name="Wilson R.K."/>
        </authorList>
    </citation>
    <scope>NUCLEOTIDE SEQUENCE [LARGE SCALE GENOMIC DNA]</scope>
    <source>
        <strain evidence="5 6">ATCC 12856</strain>
    </source>
</reference>
<accession>U1WYU7</accession>
<dbReference type="InterPro" id="IPR051312">
    <property type="entry name" value="Diverse_Substr_Oxidored"/>
</dbReference>
<comment type="caution">
    <text evidence="5">The sequence shown here is derived from an EMBL/GenBank/DDBJ whole genome shotgun (WGS) entry which is preliminary data.</text>
</comment>
<dbReference type="AlphaFoldDB" id="U1WYU7"/>
<dbReference type="EMBL" id="AWSJ01000245">
    <property type="protein sequence ID" value="ERI07865.1"/>
    <property type="molecule type" value="Genomic_DNA"/>
</dbReference>
<sequence>MISFDFEYYKPTSIIEAVNLFQYLHQKGKKPIYYAGGTEIITRARRNDLSMKAVIDIKAIPECTVFQFQDNKLIIGAVITLTHLSEVNVFPLLSRTSSGAADHTARNKITLGGNISGRIIYREAVLPFLLSNSQVVIAGPKGIKYASIHQVFKKTLQVEAGEFLVQVITDKNYINLPYVVARKTKIQKVEYPLATIAAIKRKEQIRTAFSGVCSFPFRSLEMEKELNDRSVPLRVRIDRAISHLPGPLLSNVEGTAEYRKFVLGNTLEDILEILEGERGC</sequence>
<dbReference type="Proteomes" id="UP000016511">
    <property type="component" value="Unassembled WGS sequence"/>
</dbReference>
<gene>
    <name evidence="5" type="ORF">HMPREF0083_04060</name>
</gene>
<dbReference type="SUPFAM" id="SSF55447">
    <property type="entry name" value="CO dehydrogenase flavoprotein C-terminal domain-like"/>
    <property type="match status" value="1"/>
</dbReference>
<keyword evidence="3" id="KW-0560">Oxidoreductase</keyword>
<dbReference type="HOGENOM" id="CLU_058050_5_0_9"/>
<dbReference type="SUPFAM" id="SSF56176">
    <property type="entry name" value="FAD-binding/transporter-associated domain-like"/>
    <property type="match status" value="1"/>
</dbReference>
<dbReference type="PANTHER" id="PTHR42659">
    <property type="entry name" value="XANTHINE DEHYDROGENASE SUBUNIT C-RELATED"/>
    <property type="match status" value="1"/>
</dbReference>
<evidence type="ECO:0000259" key="4">
    <source>
        <dbReference type="PROSITE" id="PS51387"/>
    </source>
</evidence>
<dbReference type="InterPro" id="IPR036683">
    <property type="entry name" value="CO_DH_flav_C_dom_sf"/>
</dbReference>
<evidence type="ECO:0000256" key="3">
    <source>
        <dbReference type="ARBA" id="ARBA00023002"/>
    </source>
</evidence>
<feature type="domain" description="FAD-binding PCMH-type" evidence="4">
    <location>
        <begin position="1"/>
        <end position="174"/>
    </location>
</feature>
<dbReference type="STRING" id="649747.HMPREF0083_04060"/>
<dbReference type="InterPro" id="IPR002346">
    <property type="entry name" value="Mopterin_DH_FAD-bd"/>
</dbReference>
<dbReference type="PROSITE" id="PS51387">
    <property type="entry name" value="FAD_PCMH"/>
    <property type="match status" value="1"/>
</dbReference>
<dbReference type="Pfam" id="PF00941">
    <property type="entry name" value="FAD_binding_5"/>
    <property type="match status" value="1"/>
</dbReference>
<evidence type="ECO:0000256" key="2">
    <source>
        <dbReference type="ARBA" id="ARBA00022827"/>
    </source>
</evidence>
<dbReference type="Gene3D" id="3.30.43.10">
    <property type="entry name" value="Uridine Diphospho-n-acetylenolpyruvylglucosamine Reductase, domain 2"/>
    <property type="match status" value="1"/>
</dbReference>
<dbReference type="InterPro" id="IPR005107">
    <property type="entry name" value="CO_DH_flav_C"/>
</dbReference>
<dbReference type="GO" id="GO:0016491">
    <property type="term" value="F:oxidoreductase activity"/>
    <property type="evidence" value="ECO:0007669"/>
    <property type="project" value="UniProtKB-KW"/>
</dbReference>
<dbReference type="InterPro" id="IPR016169">
    <property type="entry name" value="FAD-bd_PCMH_sub2"/>
</dbReference>
<dbReference type="eggNOG" id="COG1319">
    <property type="taxonomic scope" value="Bacteria"/>
</dbReference>
<dbReference type="GO" id="GO:0071949">
    <property type="term" value="F:FAD binding"/>
    <property type="evidence" value="ECO:0007669"/>
    <property type="project" value="InterPro"/>
</dbReference>
<evidence type="ECO:0000256" key="1">
    <source>
        <dbReference type="ARBA" id="ARBA00022630"/>
    </source>
</evidence>
<organism evidence="5 6">
    <name type="scientific">Aneurinibacillus aneurinilyticus ATCC 12856</name>
    <dbReference type="NCBI Taxonomy" id="649747"/>
    <lineage>
        <taxon>Bacteria</taxon>
        <taxon>Bacillati</taxon>
        <taxon>Bacillota</taxon>
        <taxon>Bacilli</taxon>
        <taxon>Bacillales</taxon>
        <taxon>Paenibacillaceae</taxon>
        <taxon>Aneurinibacillus group</taxon>
        <taxon>Aneurinibacillus</taxon>
    </lineage>
</organism>
<dbReference type="RefSeq" id="WP_021623250.1">
    <property type="nucleotide sequence ID" value="NZ_KE952854.1"/>
</dbReference>
<evidence type="ECO:0000313" key="5">
    <source>
        <dbReference type="EMBL" id="ERI07865.1"/>
    </source>
</evidence>
<dbReference type="PATRIC" id="fig|649747.3.peg.3688"/>
<dbReference type="InterPro" id="IPR036318">
    <property type="entry name" value="FAD-bd_PCMH-like_sf"/>
</dbReference>
<dbReference type="Gene3D" id="3.30.465.10">
    <property type="match status" value="1"/>
</dbReference>
<evidence type="ECO:0000313" key="6">
    <source>
        <dbReference type="Proteomes" id="UP000016511"/>
    </source>
</evidence>